<evidence type="ECO:0000313" key="2">
    <source>
        <dbReference type="Proteomes" id="UP000037084"/>
    </source>
</evidence>
<dbReference type="RefSeq" id="WP_053172102.1">
    <property type="nucleotide sequence ID" value="NZ_LGUV01000222.1"/>
</dbReference>
<gene>
    <name evidence="1" type="ORF">ADK75_17855</name>
</gene>
<dbReference type="Pfam" id="PF01816">
    <property type="entry name" value="LRV"/>
    <property type="match status" value="1"/>
</dbReference>
<dbReference type="Proteomes" id="UP000037084">
    <property type="component" value="Unassembled WGS sequence"/>
</dbReference>
<dbReference type="PATRIC" id="fig|1961.12.peg.4064"/>
<dbReference type="OrthoDB" id="3699606at2"/>
<dbReference type="SUPFAM" id="SSF48371">
    <property type="entry name" value="ARM repeat"/>
    <property type="match status" value="2"/>
</dbReference>
<dbReference type="InterPro" id="IPR011989">
    <property type="entry name" value="ARM-like"/>
</dbReference>
<dbReference type="AlphaFoldDB" id="A0A0L8MJY5"/>
<sequence length="506" mass="54723">MSDSLREPWLRGIAFNPAAPSDVLIRLMDRAAGEVGPLMCEGRDLPGAVVDAALVHPARKIRVALARNRHVDPARLAPLATDPSGIVRCGLAGGPRPRLRRVRPLPDGILVTLLTAKDGGEDGILTENEIMQELSSSRQIPLSFHRSMAGHEHPELRIRAAWSWQSLTPTQRAALLNDPDPAVREAAQGSRWELDPEAVEAKLPSIGSHSKPFVLGTCALTPALVEECFAEDKAHPLAWNRHTPAHAVARLARHPEAKVREMVAARPDLEPDLVTELREDPDENVRMRARLHPFPRTWAEYWAIHAVIGHGPDCTCPITEPVDEPSPDWFAACAASGEPVLRQVAASRPDLPAELVETLARDEDEEVRIQLACRHPLAPPHLLLDVFATRPAHRPHLLTLSAFPRTGLTHLIGHPDPEVRALAAADPGLSEPPWEDPDESVCRAAAANPSLAPETLEALLADPRTAEGAAANPSLPVPRMHAILDHCLESAATPATTAGHPGPTSP</sequence>
<dbReference type="Gene3D" id="1.25.10.10">
    <property type="entry name" value="Leucine-rich Repeat Variant"/>
    <property type="match status" value="3"/>
</dbReference>
<name>A0A0L8MJY5_STRVG</name>
<proteinExistence type="predicted"/>
<accession>A0A0L8MJY5</accession>
<evidence type="ECO:0000313" key="1">
    <source>
        <dbReference type="EMBL" id="KOG50724.1"/>
    </source>
</evidence>
<comment type="caution">
    <text evidence="1">The sequence shown here is derived from an EMBL/GenBank/DDBJ whole genome shotgun (WGS) entry which is preliminary data.</text>
</comment>
<protein>
    <recommendedName>
        <fullName evidence="3">Leucine rich repeat variant</fullName>
    </recommendedName>
</protein>
<dbReference type="InterPro" id="IPR004830">
    <property type="entry name" value="LRR_variant"/>
</dbReference>
<dbReference type="InterPro" id="IPR016024">
    <property type="entry name" value="ARM-type_fold"/>
</dbReference>
<reference evidence="2" key="1">
    <citation type="submission" date="2015-07" db="EMBL/GenBank/DDBJ databases">
        <authorList>
            <consortium name="Consortium for Microbial Forensics and Genomics (microFORGE)"/>
            <person name="Knight B.M."/>
            <person name="Roberts D.P."/>
            <person name="Lin D."/>
            <person name="Hari K."/>
            <person name="Fletcher J."/>
            <person name="Melcher U."/>
            <person name="Blagden T."/>
            <person name="Winegar R.A."/>
        </authorList>
    </citation>
    <scope>NUCLEOTIDE SEQUENCE [LARGE SCALE GENOMIC DNA]</scope>
    <source>
        <strain evidence="2">NRRL B-1447</strain>
    </source>
</reference>
<evidence type="ECO:0008006" key="3">
    <source>
        <dbReference type="Google" id="ProtNLM"/>
    </source>
</evidence>
<organism evidence="1 2">
    <name type="scientific">Streptomyces virginiae</name>
    <name type="common">Streptomyces cinnamonensis</name>
    <dbReference type="NCBI Taxonomy" id="1961"/>
    <lineage>
        <taxon>Bacteria</taxon>
        <taxon>Bacillati</taxon>
        <taxon>Actinomycetota</taxon>
        <taxon>Actinomycetes</taxon>
        <taxon>Kitasatosporales</taxon>
        <taxon>Streptomycetaceae</taxon>
        <taxon>Streptomyces</taxon>
    </lineage>
</organism>
<dbReference type="EMBL" id="LGUV01000222">
    <property type="protein sequence ID" value="KOG50724.1"/>
    <property type="molecule type" value="Genomic_DNA"/>
</dbReference>